<keyword evidence="3" id="KW-1185">Reference proteome</keyword>
<accession>A0ABQ6EN91</accession>
<dbReference type="RefSeq" id="WP_089122728.1">
    <property type="nucleotide sequence ID" value="NZ_BSPV01000004.1"/>
</dbReference>
<proteinExistence type="predicted"/>
<gene>
    <name evidence="2" type="ORF">GCM10007931_12900</name>
</gene>
<reference evidence="3" key="1">
    <citation type="journal article" date="2019" name="Int. J. Syst. Evol. Microbiol.">
        <title>The Global Catalogue of Microorganisms (GCM) 10K type strain sequencing project: providing services to taxonomists for standard genome sequencing and annotation.</title>
        <authorList>
            <consortium name="The Broad Institute Genomics Platform"/>
            <consortium name="The Broad Institute Genome Sequencing Center for Infectious Disease"/>
            <person name="Wu L."/>
            <person name="Ma J."/>
        </authorList>
    </citation>
    <scope>NUCLEOTIDE SEQUENCE [LARGE SCALE GENOMIC DNA]</scope>
    <source>
        <strain evidence="3">NBRC 111146</strain>
    </source>
</reference>
<evidence type="ECO:0000313" key="2">
    <source>
        <dbReference type="EMBL" id="GLT14315.1"/>
    </source>
</evidence>
<dbReference type="EMBL" id="BSPV01000004">
    <property type="protein sequence ID" value="GLT14315.1"/>
    <property type="molecule type" value="Genomic_DNA"/>
</dbReference>
<evidence type="ECO:0000313" key="3">
    <source>
        <dbReference type="Proteomes" id="UP001157156"/>
    </source>
</evidence>
<dbReference type="Pfam" id="PF13643">
    <property type="entry name" value="DUF4145"/>
    <property type="match status" value="1"/>
</dbReference>
<sequence>MQLRINSANNTNFVSVVTTCPVCGKAGSLIQIKNIADCRLVTLEGAVYYTGQRCCPNHECNAHIFFTKGSDDSLTLYPKLRIDFNSENIPSKIRSTFEEAVICHAERCYAASAIMVRRTLEELCQDKACSGKNLFNRIEELKSSVVLPTELFAALHELRVLGNDAAHIESKDFDNIGEEEVSIAIEITKEILKSVYQMESLVNRLKSLKKT</sequence>
<organism evidence="2 3">
    <name type="scientific">Vibrio algivorus</name>
    <dbReference type="NCBI Taxonomy" id="1667024"/>
    <lineage>
        <taxon>Bacteria</taxon>
        <taxon>Pseudomonadati</taxon>
        <taxon>Pseudomonadota</taxon>
        <taxon>Gammaproteobacteria</taxon>
        <taxon>Vibrionales</taxon>
        <taxon>Vibrionaceae</taxon>
        <taxon>Vibrio</taxon>
    </lineage>
</organism>
<name>A0ABQ6EN91_9VIBR</name>
<protein>
    <recommendedName>
        <fullName evidence="1">DUF4145 domain-containing protein</fullName>
    </recommendedName>
</protein>
<comment type="caution">
    <text evidence="2">The sequence shown here is derived from an EMBL/GenBank/DDBJ whole genome shotgun (WGS) entry which is preliminary data.</text>
</comment>
<feature type="domain" description="DUF4145" evidence="1">
    <location>
        <begin position="106"/>
        <end position="189"/>
    </location>
</feature>
<dbReference type="Proteomes" id="UP001157156">
    <property type="component" value="Unassembled WGS sequence"/>
</dbReference>
<evidence type="ECO:0000259" key="1">
    <source>
        <dbReference type="Pfam" id="PF13643"/>
    </source>
</evidence>
<dbReference type="InterPro" id="IPR025285">
    <property type="entry name" value="DUF4145"/>
</dbReference>